<gene>
    <name evidence="2" type="ORF">BK648_22805</name>
</gene>
<keyword evidence="1" id="KW-0732">Signal</keyword>
<accession>A0A423EQN3</accession>
<name>A0A423EQN3_9PSED</name>
<comment type="caution">
    <text evidence="2">The sequence shown here is derived from an EMBL/GenBank/DDBJ whole genome shotgun (WGS) entry which is preliminary data.</text>
</comment>
<feature type="chain" id="PRO_5019202985" description="Lipoprotein" evidence="1">
    <location>
        <begin position="19"/>
        <end position="104"/>
    </location>
</feature>
<evidence type="ECO:0000313" key="3">
    <source>
        <dbReference type="Proteomes" id="UP000284656"/>
    </source>
</evidence>
<evidence type="ECO:0000313" key="2">
    <source>
        <dbReference type="EMBL" id="ROM33623.1"/>
    </source>
</evidence>
<dbReference type="RefSeq" id="WP_123718010.1">
    <property type="nucleotide sequence ID" value="NZ_MOAY01000081.1"/>
</dbReference>
<evidence type="ECO:0000256" key="1">
    <source>
        <dbReference type="SAM" id="SignalP"/>
    </source>
</evidence>
<dbReference type="Proteomes" id="UP000284656">
    <property type="component" value="Unassembled WGS sequence"/>
</dbReference>
<evidence type="ECO:0008006" key="4">
    <source>
        <dbReference type="Google" id="ProtNLM"/>
    </source>
</evidence>
<proteinExistence type="predicted"/>
<dbReference type="EMBL" id="MOAY01000081">
    <property type="protein sequence ID" value="ROM33623.1"/>
    <property type="molecule type" value="Genomic_DNA"/>
</dbReference>
<feature type="signal peptide" evidence="1">
    <location>
        <begin position="1"/>
        <end position="18"/>
    </location>
</feature>
<organism evidence="2 3">
    <name type="scientific">Pseudomonas poae</name>
    <dbReference type="NCBI Taxonomy" id="200451"/>
    <lineage>
        <taxon>Bacteria</taxon>
        <taxon>Pseudomonadati</taxon>
        <taxon>Pseudomonadota</taxon>
        <taxon>Gammaproteobacteria</taxon>
        <taxon>Pseudomonadales</taxon>
        <taxon>Pseudomonadaceae</taxon>
        <taxon>Pseudomonas</taxon>
    </lineage>
</organism>
<sequence length="104" mass="11370">MQLKRLALIVLIAPFVSACFSKPFQPPTADADLWEKPGASHQDVVASMLACGEKNGSGIDPKASFQEMAQRFVCMKRAGYTRRDGFDICALHPKEPLKACESAQ</sequence>
<reference evidence="2 3" key="1">
    <citation type="submission" date="2016-10" db="EMBL/GenBank/DDBJ databases">
        <title>Comparative genome analysis of multiple Pseudomonas spp. focuses on biocontrol and plant growth promoting traits.</title>
        <authorList>
            <person name="Tao X.-Y."/>
            <person name="Taylor C.G."/>
        </authorList>
    </citation>
    <scope>NUCLEOTIDE SEQUENCE [LARGE SCALE GENOMIC DNA]</scope>
    <source>
        <strain evidence="2 3">29G9</strain>
    </source>
</reference>
<dbReference type="PROSITE" id="PS51257">
    <property type="entry name" value="PROKAR_LIPOPROTEIN"/>
    <property type="match status" value="1"/>
</dbReference>
<dbReference type="AlphaFoldDB" id="A0A423EQN3"/>
<protein>
    <recommendedName>
        <fullName evidence="4">Lipoprotein</fullName>
    </recommendedName>
</protein>